<evidence type="ECO:0000313" key="1">
    <source>
        <dbReference type="EMBL" id="ANP86771.1"/>
    </source>
</evidence>
<gene>
    <name evidence="1" type="ORF">BA011_14215</name>
</gene>
<dbReference type="AlphaFoldDB" id="A0A1B1CAJ9"/>
<name>A0A1B1CAJ9_RHILE</name>
<organism evidence="1 2">
    <name type="scientific">Rhizobium leguminosarum</name>
    <dbReference type="NCBI Taxonomy" id="384"/>
    <lineage>
        <taxon>Bacteria</taxon>
        <taxon>Pseudomonadati</taxon>
        <taxon>Pseudomonadota</taxon>
        <taxon>Alphaproteobacteria</taxon>
        <taxon>Hyphomicrobiales</taxon>
        <taxon>Rhizobiaceae</taxon>
        <taxon>Rhizobium/Agrobacterium group</taxon>
        <taxon>Rhizobium</taxon>
    </lineage>
</organism>
<protein>
    <submittedName>
        <fullName evidence="1">Uncharacterized protein</fullName>
    </submittedName>
</protein>
<dbReference type="Proteomes" id="UP000092691">
    <property type="component" value="Chromosome"/>
</dbReference>
<reference evidence="1 2" key="1">
    <citation type="submission" date="2016-06" db="EMBL/GenBank/DDBJ databases">
        <title>Microsymbionts genomes from the relict species Vavilovia formosa.</title>
        <authorList>
            <person name="Chirak E."/>
            <person name="Kimeklis A."/>
            <person name="Andronov E."/>
        </authorList>
    </citation>
    <scope>NUCLEOTIDE SEQUENCE [LARGE SCALE GENOMIC DNA]</scope>
    <source>
        <strain evidence="1 2">Vaf10</strain>
    </source>
</reference>
<proteinExistence type="predicted"/>
<sequence>METTRPIRRPSIGLLMGLAMLTVAFTSEVRACAICFSGLTVTPGQKLDAADQVVLAAPLPGGGQFRVVDVIKGGDSVGDVIAQPGLAAPLAKTVMSVDGLTAGDEIAATLDENPWLIVRDRVSEKWTAMGTMHVDHATWLRQLVQTKHGGSLRPPPPVWPQMGLTASYLVESEWRERIALVGSQLESADPLVAEIAYGELSRAPYATMRLIRSEIDAEKVRAWLADPRLASRRSAYTLLLGITGGPGDALDIERQIDAAMKKRETTNLSAMLAADLELRGQSRVGWLETTFLTDRQRSLQEVQAALLALSVHGGAADTLPRIRIVEAYRAFITARPQMAGFVAMELADWEAWEATPDYLAIIRANAVKDPGERFAILSYLQRSPRTTADAAVRAAVTRQQ</sequence>
<accession>A0A1B1CAJ9</accession>
<evidence type="ECO:0000313" key="2">
    <source>
        <dbReference type="Proteomes" id="UP000092691"/>
    </source>
</evidence>
<dbReference type="RefSeq" id="WP_065280946.1">
    <property type="nucleotide sequence ID" value="NZ_CP016286.1"/>
</dbReference>
<dbReference type="EMBL" id="CP016286">
    <property type="protein sequence ID" value="ANP86771.1"/>
    <property type="molecule type" value="Genomic_DNA"/>
</dbReference>
<dbReference type="OrthoDB" id="8398131at2"/>